<evidence type="ECO:0000313" key="2">
    <source>
        <dbReference type="Proteomes" id="UP001234297"/>
    </source>
</evidence>
<proteinExistence type="predicted"/>
<sequence>MALAKTASQEISYKHPTFPILTLPHHFGDYGFDPHIHNFQASSEEPRRTKRETTVLGFLHSKQQKPISKEGSKNKNKKKIWWRNALLFWKWKSSEDEQQPHDLHHQGVEHRHMYRVEPGSETPSRSGRSSPKPVAGSLTPRRKGEVETRYLSLRELNLKPQERWISNSSMPIYMVT</sequence>
<dbReference type="EMBL" id="CM056817">
    <property type="protein sequence ID" value="KAJ8619472.1"/>
    <property type="molecule type" value="Genomic_DNA"/>
</dbReference>
<accession>A0ACC2KES6</accession>
<protein>
    <submittedName>
        <fullName evidence="1">Uncharacterized protein</fullName>
    </submittedName>
</protein>
<reference evidence="1 2" key="1">
    <citation type="journal article" date="2022" name="Hortic Res">
        <title>A haplotype resolved chromosomal level avocado genome allows analysis of novel avocado genes.</title>
        <authorList>
            <person name="Nath O."/>
            <person name="Fletcher S.J."/>
            <person name="Hayward A."/>
            <person name="Shaw L.M."/>
            <person name="Masouleh A.K."/>
            <person name="Furtado A."/>
            <person name="Henry R.J."/>
            <person name="Mitter N."/>
        </authorList>
    </citation>
    <scope>NUCLEOTIDE SEQUENCE [LARGE SCALE GENOMIC DNA]</scope>
    <source>
        <strain evidence="2">cv. Hass</strain>
    </source>
</reference>
<name>A0ACC2KES6_PERAE</name>
<organism evidence="1 2">
    <name type="scientific">Persea americana</name>
    <name type="common">Avocado</name>
    <dbReference type="NCBI Taxonomy" id="3435"/>
    <lineage>
        <taxon>Eukaryota</taxon>
        <taxon>Viridiplantae</taxon>
        <taxon>Streptophyta</taxon>
        <taxon>Embryophyta</taxon>
        <taxon>Tracheophyta</taxon>
        <taxon>Spermatophyta</taxon>
        <taxon>Magnoliopsida</taxon>
        <taxon>Magnoliidae</taxon>
        <taxon>Laurales</taxon>
        <taxon>Lauraceae</taxon>
        <taxon>Persea</taxon>
    </lineage>
</organism>
<evidence type="ECO:0000313" key="1">
    <source>
        <dbReference type="EMBL" id="KAJ8619472.1"/>
    </source>
</evidence>
<dbReference type="Proteomes" id="UP001234297">
    <property type="component" value="Chromosome 9"/>
</dbReference>
<comment type="caution">
    <text evidence="1">The sequence shown here is derived from an EMBL/GenBank/DDBJ whole genome shotgun (WGS) entry which is preliminary data.</text>
</comment>
<gene>
    <name evidence="1" type="ORF">MRB53_028001</name>
</gene>
<keyword evidence="2" id="KW-1185">Reference proteome</keyword>